<organism evidence="1 2">
    <name type="scientific">Acanthamoeba castellanii (strain ATCC 30010 / Neff)</name>
    <dbReference type="NCBI Taxonomy" id="1257118"/>
    <lineage>
        <taxon>Eukaryota</taxon>
        <taxon>Amoebozoa</taxon>
        <taxon>Discosea</taxon>
        <taxon>Longamoebia</taxon>
        <taxon>Centramoebida</taxon>
        <taxon>Acanthamoebidae</taxon>
        <taxon>Acanthamoeba</taxon>
    </lineage>
</organism>
<dbReference type="RefSeq" id="XP_004335749.1">
    <property type="nucleotide sequence ID" value="XM_004335701.1"/>
</dbReference>
<gene>
    <name evidence="1" type="ORF">ACA1_075850</name>
</gene>
<reference evidence="1 2" key="1">
    <citation type="journal article" date="2013" name="Genome Biol.">
        <title>Genome of Acanthamoeba castellanii highlights extensive lateral gene transfer and early evolution of tyrosine kinase signaling.</title>
        <authorList>
            <person name="Clarke M."/>
            <person name="Lohan A.J."/>
            <person name="Liu B."/>
            <person name="Lagkouvardos I."/>
            <person name="Roy S."/>
            <person name="Zafar N."/>
            <person name="Bertelli C."/>
            <person name="Schilde C."/>
            <person name="Kianianmomeni A."/>
            <person name="Burglin T.R."/>
            <person name="Frech C."/>
            <person name="Turcotte B."/>
            <person name="Kopec K.O."/>
            <person name="Synnott J.M."/>
            <person name="Choo C."/>
            <person name="Paponov I."/>
            <person name="Finkler A."/>
            <person name="Soon Heng Tan C."/>
            <person name="Hutchins A.P."/>
            <person name="Weinmeier T."/>
            <person name="Rattei T."/>
            <person name="Chu J.S."/>
            <person name="Gimenez G."/>
            <person name="Irimia M."/>
            <person name="Rigden D.J."/>
            <person name="Fitzpatrick D.A."/>
            <person name="Lorenzo-Morales J."/>
            <person name="Bateman A."/>
            <person name="Chiu C.H."/>
            <person name="Tang P."/>
            <person name="Hegemann P."/>
            <person name="Fromm H."/>
            <person name="Raoult D."/>
            <person name="Greub G."/>
            <person name="Miranda-Saavedra D."/>
            <person name="Chen N."/>
            <person name="Nash P."/>
            <person name="Ginger M.L."/>
            <person name="Horn M."/>
            <person name="Schaap P."/>
            <person name="Caler L."/>
            <person name="Loftus B."/>
        </authorList>
    </citation>
    <scope>NUCLEOTIDE SEQUENCE [LARGE SCALE GENOMIC DNA]</scope>
    <source>
        <strain evidence="1 2">Neff</strain>
    </source>
</reference>
<dbReference type="KEGG" id="acan:ACA1_075850"/>
<keyword evidence="2" id="KW-1185">Reference proteome</keyword>
<dbReference type="EMBL" id="KB008081">
    <property type="protein sequence ID" value="ELR13736.1"/>
    <property type="molecule type" value="Genomic_DNA"/>
</dbReference>
<accession>L8GNE0</accession>
<evidence type="ECO:0000313" key="1">
    <source>
        <dbReference type="EMBL" id="ELR13736.1"/>
    </source>
</evidence>
<dbReference type="VEuPathDB" id="AmoebaDB:ACA1_075850"/>
<protein>
    <submittedName>
        <fullName evidence="1">Uncharacterized protein</fullName>
    </submittedName>
</protein>
<dbReference type="GeneID" id="14914296"/>
<evidence type="ECO:0000313" key="2">
    <source>
        <dbReference type="Proteomes" id="UP000011083"/>
    </source>
</evidence>
<dbReference type="Proteomes" id="UP000011083">
    <property type="component" value="Unassembled WGS sequence"/>
</dbReference>
<dbReference type="AlphaFoldDB" id="L8GNE0"/>
<proteinExistence type="predicted"/>
<sequence>MHCGMHFYCHFMLMTLYKDCYAVGQNQLYEEVKMWILCLLRSLHHNVHKWAQLVVTLGNLTTWCYLAAELNLAGTVKGACLWMDSFDVPLSGVSKMSKKDPLWSYKLNSPSQRFMALLDACGQFCMLWGGYSQKDLQGVQLYFTLYGRLGPPSYGSAQACGEETHSL</sequence>
<name>L8GNE0_ACACF</name>